<gene>
    <name evidence="2" type="ORF">Ssi02_46070</name>
</gene>
<reference evidence="2" key="1">
    <citation type="submission" date="2021-01" db="EMBL/GenBank/DDBJ databases">
        <title>Whole genome shotgun sequence of Sinosporangium siamense NBRC 109515.</title>
        <authorList>
            <person name="Komaki H."/>
            <person name="Tamura T."/>
        </authorList>
    </citation>
    <scope>NUCLEOTIDE SEQUENCE</scope>
    <source>
        <strain evidence="2">NBRC 109515</strain>
    </source>
</reference>
<evidence type="ECO:0000313" key="3">
    <source>
        <dbReference type="Proteomes" id="UP000606172"/>
    </source>
</evidence>
<feature type="region of interest" description="Disordered" evidence="1">
    <location>
        <begin position="107"/>
        <end position="129"/>
    </location>
</feature>
<protein>
    <submittedName>
        <fullName evidence="2">Uncharacterized protein</fullName>
    </submittedName>
</protein>
<organism evidence="2 3">
    <name type="scientific">Sinosporangium siamense</name>
    <dbReference type="NCBI Taxonomy" id="1367973"/>
    <lineage>
        <taxon>Bacteria</taxon>
        <taxon>Bacillati</taxon>
        <taxon>Actinomycetota</taxon>
        <taxon>Actinomycetes</taxon>
        <taxon>Streptosporangiales</taxon>
        <taxon>Streptosporangiaceae</taxon>
        <taxon>Sinosporangium</taxon>
    </lineage>
</organism>
<evidence type="ECO:0000256" key="1">
    <source>
        <dbReference type="SAM" id="MobiDB-lite"/>
    </source>
</evidence>
<accession>A0A919RLL2</accession>
<dbReference type="AlphaFoldDB" id="A0A919RLL2"/>
<dbReference type="EMBL" id="BOOW01000029">
    <property type="protein sequence ID" value="GII94376.1"/>
    <property type="molecule type" value="Genomic_DNA"/>
</dbReference>
<proteinExistence type="predicted"/>
<comment type="caution">
    <text evidence="2">The sequence shown here is derived from an EMBL/GenBank/DDBJ whole genome shotgun (WGS) entry which is preliminary data.</text>
</comment>
<keyword evidence="3" id="KW-1185">Reference proteome</keyword>
<name>A0A919RLL2_9ACTN</name>
<evidence type="ECO:0000313" key="2">
    <source>
        <dbReference type="EMBL" id="GII94376.1"/>
    </source>
</evidence>
<sequence>MGKAMLAASYAWACQHAGWPLVAWIAAETPDQIVTGLAGLAHLAHAERALPDAGHSPTAPCAVAVVVKNASPCRQEFSGDNGCGGKATMPVLHSLLLLAVPWATRSRRHPSPVCSGAAPSDPVSEAQSE</sequence>
<dbReference type="Proteomes" id="UP000606172">
    <property type="component" value="Unassembled WGS sequence"/>
</dbReference>